<evidence type="ECO:0000256" key="1">
    <source>
        <dbReference type="ARBA" id="ARBA00022723"/>
    </source>
</evidence>
<comment type="caution">
    <text evidence="7">The sequence shown here is derived from an EMBL/GenBank/DDBJ whole genome shotgun (WGS) entry which is preliminary data.</text>
</comment>
<name>A0A1G2SDF8_9BACT</name>
<dbReference type="PROSITE" id="PS51128">
    <property type="entry name" value="ZF_DKSA_2"/>
    <property type="match status" value="1"/>
</dbReference>
<keyword evidence="1" id="KW-0479">Metal-binding</keyword>
<dbReference type="GO" id="GO:0008270">
    <property type="term" value="F:zinc ion binding"/>
    <property type="evidence" value="ECO:0007669"/>
    <property type="project" value="UniProtKB-KW"/>
</dbReference>
<dbReference type="InterPro" id="IPR000962">
    <property type="entry name" value="Znf_DskA_TraR"/>
</dbReference>
<reference evidence="7 8" key="1">
    <citation type="journal article" date="2016" name="Nat. Commun.">
        <title>Thousands of microbial genomes shed light on interconnected biogeochemical processes in an aquifer system.</title>
        <authorList>
            <person name="Anantharaman K."/>
            <person name="Brown C.T."/>
            <person name="Hug L.A."/>
            <person name="Sharon I."/>
            <person name="Castelle C.J."/>
            <person name="Probst A.J."/>
            <person name="Thomas B.C."/>
            <person name="Singh A."/>
            <person name="Wilkins M.J."/>
            <person name="Karaoz U."/>
            <person name="Brodie E.L."/>
            <person name="Williams K.H."/>
            <person name="Hubbard S.S."/>
            <person name="Banfield J.F."/>
        </authorList>
    </citation>
    <scope>NUCLEOTIDE SEQUENCE [LARGE SCALE GENOMIC DNA]</scope>
</reference>
<evidence type="ECO:0000256" key="5">
    <source>
        <dbReference type="SAM" id="MobiDB-lite"/>
    </source>
</evidence>
<dbReference type="STRING" id="1802726.A3B07_01210"/>
<evidence type="ECO:0000256" key="2">
    <source>
        <dbReference type="ARBA" id="ARBA00022771"/>
    </source>
</evidence>
<dbReference type="SUPFAM" id="SSF57716">
    <property type="entry name" value="Glucocorticoid receptor-like (DNA-binding domain)"/>
    <property type="match status" value="1"/>
</dbReference>
<feature type="domain" description="Zinc finger DksA/TraR C4-type" evidence="6">
    <location>
        <begin position="89"/>
        <end position="117"/>
    </location>
</feature>
<proteinExistence type="predicted"/>
<evidence type="ECO:0000256" key="3">
    <source>
        <dbReference type="ARBA" id="ARBA00022833"/>
    </source>
</evidence>
<accession>A0A1G2SDF8</accession>
<dbReference type="Gene3D" id="1.20.120.910">
    <property type="entry name" value="DksA, coiled-coil domain"/>
    <property type="match status" value="1"/>
</dbReference>
<evidence type="ECO:0000259" key="6">
    <source>
        <dbReference type="Pfam" id="PF01258"/>
    </source>
</evidence>
<feature type="region of interest" description="Disordered" evidence="5">
    <location>
        <begin position="26"/>
        <end position="54"/>
    </location>
</feature>
<dbReference type="Pfam" id="PF01258">
    <property type="entry name" value="zf-dskA_traR"/>
    <property type="match status" value="1"/>
</dbReference>
<evidence type="ECO:0000313" key="8">
    <source>
        <dbReference type="Proteomes" id="UP000178817"/>
    </source>
</evidence>
<dbReference type="SUPFAM" id="SSF109635">
    <property type="entry name" value="DnaK suppressor protein DksA, alpha-hairpin domain"/>
    <property type="match status" value="1"/>
</dbReference>
<dbReference type="PANTHER" id="PTHR33823:SF2">
    <property type="entry name" value="RNA POLYMERASE-BINDING TRANSCRIPTION FACTOR DKSA"/>
    <property type="match status" value="1"/>
</dbReference>
<organism evidence="7 8">
    <name type="scientific">Candidatus Yonathbacteria bacterium RIFCSPLOWO2_01_FULL_43_27</name>
    <dbReference type="NCBI Taxonomy" id="1802726"/>
    <lineage>
        <taxon>Bacteria</taxon>
        <taxon>Candidatus Yonathiibacteriota</taxon>
    </lineage>
</organism>
<sequence length="121" mass="13320">MTTIHTTEFKDLLLDEKARIEGEMTGIAHKNPEIAGDWEPSAPDLNNPTADSNDVADSMETFEENASIEVELEARLLEINAALARIETGTYGVCRICKNPIEEARLRANPAAPTCIEHREG</sequence>
<evidence type="ECO:0000256" key="4">
    <source>
        <dbReference type="PROSITE-ProRule" id="PRU00510"/>
    </source>
</evidence>
<dbReference type="Proteomes" id="UP000178817">
    <property type="component" value="Unassembled WGS sequence"/>
</dbReference>
<feature type="zinc finger region" description="dksA C4-type" evidence="4">
    <location>
        <begin position="94"/>
        <end position="118"/>
    </location>
</feature>
<keyword evidence="3" id="KW-0862">Zinc</keyword>
<dbReference type="EMBL" id="MHUV01000004">
    <property type="protein sequence ID" value="OHA82722.1"/>
    <property type="molecule type" value="Genomic_DNA"/>
</dbReference>
<dbReference type="PANTHER" id="PTHR33823">
    <property type="entry name" value="RNA POLYMERASE-BINDING TRANSCRIPTION FACTOR DKSA-RELATED"/>
    <property type="match status" value="1"/>
</dbReference>
<dbReference type="InterPro" id="IPR037187">
    <property type="entry name" value="DnaK_N"/>
</dbReference>
<evidence type="ECO:0000313" key="7">
    <source>
        <dbReference type="EMBL" id="OHA82722.1"/>
    </source>
</evidence>
<protein>
    <recommendedName>
        <fullName evidence="6">Zinc finger DksA/TraR C4-type domain-containing protein</fullName>
    </recommendedName>
</protein>
<keyword evidence="2" id="KW-0863">Zinc-finger</keyword>
<gene>
    <name evidence="7" type="ORF">A3B07_01210</name>
</gene>
<dbReference type="AlphaFoldDB" id="A0A1G2SDF8"/>